<protein>
    <submittedName>
        <fullName evidence="2">Uncharacterized protein</fullName>
    </submittedName>
</protein>
<proteinExistence type="predicted"/>
<feature type="transmembrane region" description="Helical" evidence="1">
    <location>
        <begin position="102"/>
        <end position="123"/>
    </location>
</feature>
<reference evidence="2 3" key="1">
    <citation type="submission" date="2024-09" db="EMBL/GenBank/DDBJ databases">
        <title>Chromosome-scale assembly of Riccia sorocarpa.</title>
        <authorList>
            <person name="Paukszto L."/>
        </authorList>
    </citation>
    <scope>NUCLEOTIDE SEQUENCE [LARGE SCALE GENOMIC DNA]</scope>
    <source>
        <strain evidence="2">LP-2024</strain>
        <tissue evidence="2">Aerial parts of the thallus</tissue>
    </source>
</reference>
<sequence>MSAAMMPAHAAAAMPGVASSSTRPLLLPLSGLTGERRLRVLGPRGFDRDGRRIRIRARNAKIVCALSQEEIAQGSTRPKGSVFGQEQNLSLPHSLVKDLPAATRYIACTAIVAGALAAGYAVGARAKGTTFASVGGALALGAVGGATAYALNSSAPHVAAVELHNVLVNHPDPESLKREEVDSIAKKFGVSRNDERFVSELRDLYDRYITDIIPPGNEDLVGNEADHIVQFKNALGLEDPEAATVHIEIGRRIFRQRMETGDREQAVEERRTFQKLVYVSTLVFGEASKFLLPWKRVFKVTDSQVEVAVRDNAQRLFQKELANLGASVDFEEISELRKAQLKAKLNDEVAAELFREQTRKQLEVYISQALEVLKARSRIKDTKKIVSVLDDMLAYNKALTALSSHADKASLCPGVGPASILGGQFETDRAMDEMKQLYRTYLTEAFADGSLAPEKVESLGQLKNVFGMGNREADDILLEVTVKTYRRKLAQAVSSGELDAAPSKAVFLQKLCEELQFDPRKAGEVHEEIYRQKLEQCLADGSLSDADVAALLRLRVLLCIQQDTVDAAHEAICGRLFTKIVDDAIGAGVDGYDADMKAAVRNGVTGLRLTQESAMAIASKAIRAVFTTYVKRSRSAGNRVEQARELKKMVIFSNIVVSELIEDIRGDNPVKAPEKEPEPEPPQEELDELQMLQTLRKTKPDAELEARMGNKSQTAITLKDDLELREKSDLYRTYLLYCLSGETTGMPMGTQIVTQRDSSEFVRLGQLGQILGLSQMEVAEVHKGLAEQAFKQQAQVILADGQLNKGRMEQLTELQKQLGLPAESAQKVIKSITSTRMAGAIESAVNQGRLTVEEVKELKEAGVDVDSMISKGVREKLYKKLVDGVFSTGTGEFPESDIYEKFPAELNLEVDRAKKIVEILAKERLTNSLIQAVSLLRQKNPSGAVASLNNLLACDQAVPSQPLKWAVREELLDLYCLFVKDGPQKKDARLQELLGIDDATAEKLKEEVKAGEFSSFGIEEEEFAF</sequence>
<dbReference type="AlphaFoldDB" id="A0ABD3IDV2"/>
<dbReference type="InterPro" id="IPR031610">
    <property type="entry name" value="TIC110"/>
</dbReference>
<organism evidence="2 3">
    <name type="scientific">Riccia sorocarpa</name>
    <dbReference type="NCBI Taxonomy" id="122646"/>
    <lineage>
        <taxon>Eukaryota</taxon>
        <taxon>Viridiplantae</taxon>
        <taxon>Streptophyta</taxon>
        <taxon>Embryophyta</taxon>
        <taxon>Marchantiophyta</taxon>
        <taxon>Marchantiopsida</taxon>
        <taxon>Marchantiidae</taxon>
        <taxon>Marchantiales</taxon>
        <taxon>Ricciaceae</taxon>
        <taxon>Riccia</taxon>
    </lineage>
</organism>
<dbReference type="Proteomes" id="UP001633002">
    <property type="component" value="Unassembled WGS sequence"/>
</dbReference>
<keyword evidence="1" id="KW-0472">Membrane</keyword>
<name>A0ABD3IDV2_9MARC</name>
<keyword evidence="3" id="KW-1185">Reference proteome</keyword>
<dbReference type="PANTHER" id="PTHR34935:SF3">
    <property type="entry name" value="PROTEIN TIC110, CHLOROPLASTIC"/>
    <property type="match status" value="1"/>
</dbReference>
<feature type="transmembrane region" description="Helical" evidence="1">
    <location>
        <begin position="130"/>
        <end position="151"/>
    </location>
</feature>
<keyword evidence="1" id="KW-0812">Transmembrane</keyword>
<keyword evidence="1" id="KW-1133">Transmembrane helix</keyword>
<evidence type="ECO:0000313" key="3">
    <source>
        <dbReference type="Proteomes" id="UP001633002"/>
    </source>
</evidence>
<evidence type="ECO:0000256" key="1">
    <source>
        <dbReference type="SAM" id="Phobius"/>
    </source>
</evidence>
<dbReference type="EMBL" id="JBJQOH010000001">
    <property type="protein sequence ID" value="KAL3700437.1"/>
    <property type="molecule type" value="Genomic_DNA"/>
</dbReference>
<dbReference type="PANTHER" id="PTHR34935">
    <property type="entry name" value="PROTEIN TIC110, CHLOROPLASTIC"/>
    <property type="match status" value="1"/>
</dbReference>
<gene>
    <name evidence="2" type="ORF">R1sor_018459</name>
</gene>
<dbReference type="Pfam" id="PF16940">
    <property type="entry name" value="Tic110"/>
    <property type="match status" value="1"/>
</dbReference>
<accession>A0ABD3IDV2</accession>
<evidence type="ECO:0000313" key="2">
    <source>
        <dbReference type="EMBL" id="KAL3700437.1"/>
    </source>
</evidence>
<comment type="caution">
    <text evidence="2">The sequence shown here is derived from an EMBL/GenBank/DDBJ whole genome shotgun (WGS) entry which is preliminary data.</text>
</comment>